<dbReference type="GO" id="GO:0005737">
    <property type="term" value="C:cytoplasm"/>
    <property type="evidence" value="ECO:0007669"/>
    <property type="project" value="TreeGrafter"/>
</dbReference>
<dbReference type="STRING" id="299262.BWR18_18890"/>
<evidence type="ECO:0000313" key="2">
    <source>
        <dbReference type="Proteomes" id="UP000186336"/>
    </source>
</evidence>
<proteinExistence type="predicted"/>
<dbReference type="InterPro" id="IPR029033">
    <property type="entry name" value="His_PPase_superfam"/>
</dbReference>
<sequence length="190" mass="20854">MTTWHWVRHGPTHQKTFTGWRDVDADLTDTGAIARLAAHLPDDALIVSSDLARSINTASAIQGNRTRLPHDPALREFHFGVWDGVHFSKVADWHPELSRAYWENPGDHTPPGGESWNTSAARVAMAVRRIESAHPGRDIIAVAHFGVILTQVQAVLGLTAQKVLGHKIDPLSVTTLNRAQGTAERINHAP</sequence>
<dbReference type="RefSeq" id="WP_076629949.1">
    <property type="nucleotide sequence ID" value="NZ_CP019312.1"/>
</dbReference>
<dbReference type="OrthoDB" id="8347407at2"/>
<dbReference type="KEGG" id="tom:BWR18_18890"/>
<dbReference type="SMART" id="SM00855">
    <property type="entry name" value="PGAM"/>
    <property type="match status" value="1"/>
</dbReference>
<evidence type="ECO:0000313" key="1">
    <source>
        <dbReference type="EMBL" id="APX13516.1"/>
    </source>
</evidence>
<name>A0A1P8MZM2_9RHOB</name>
<reference evidence="1 2" key="1">
    <citation type="submission" date="2017-01" db="EMBL/GenBank/DDBJ databases">
        <title>Complete genome of Tateyamaria omphalii DOK1-4 isolated from seawater in Dokdo.</title>
        <authorList>
            <person name="Kim J.H."/>
            <person name="Chi W.-J."/>
        </authorList>
    </citation>
    <scope>NUCLEOTIDE SEQUENCE [LARGE SCALE GENOMIC DNA]</scope>
    <source>
        <strain evidence="1 2">DOK1-4</strain>
    </source>
</reference>
<dbReference type="PANTHER" id="PTHR48100">
    <property type="entry name" value="BROAD-SPECIFICITY PHOSPHATASE YOR283W-RELATED"/>
    <property type="match status" value="1"/>
</dbReference>
<dbReference type="Gene3D" id="3.40.50.1240">
    <property type="entry name" value="Phosphoglycerate mutase-like"/>
    <property type="match status" value="1"/>
</dbReference>
<dbReference type="Proteomes" id="UP000186336">
    <property type="component" value="Chromosome"/>
</dbReference>
<dbReference type="InterPro" id="IPR013078">
    <property type="entry name" value="His_Pase_superF_clade-1"/>
</dbReference>
<dbReference type="Pfam" id="PF00300">
    <property type="entry name" value="His_Phos_1"/>
    <property type="match status" value="1"/>
</dbReference>
<protein>
    <submittedName>
        <fullName evidence="1">Histidine phosphatase family protein</fullName>
    </submittedName>
</protein>
<dbReference type="SUPFAM" id="SSF53254">
    <property type="entry name" value="Phosphoglycerate mutase-like"/>
    <property type="match status" value="1"/>
</dbReference>
<dbReference type="GO" id="GO:0016791">
    <property type="term" value="F:phosphatase activity"/>
    <property type="evidence" value="ECO:0007669"/>
    <property type="project" value="TreeGrafter"/>
</dbReference>
<accession>A0A1P8MZM2</accession>
<keyword evidence="2" id="KW-1185">Reference proteome</keyword>
<dbReference type="AlphaFoldDB" id="A0A1P8MZM2"/>
<gene>
    <name evidence="1" type="ORF">BWR18_18890</name>
</gene>
<dbReference type="EMBL" id="CP019312">
    <property type="protein sequence ID" value="APX13516.1"/>
    <property type="molecule type" value="Genomic_DNA"/>
</dbReference>
<dbReference type="InterPro" id="IPR050275">
    <property type="entry name" value="PGM_Phosphatase"/>
</dbReference>
<organism evidence="1 2">
    <name type="scientific">Tateyamaria omphalii</name>
    <dbReference type="NCBI Taxonomy" id="299262"/>
    <lineage>
        <taxon>Bacteria</taxon>
        <taxon>Pseudomonadati</taxon>
        <taxon>Pseudomonadota</taxon>
        <taxon>Alphaproteobacteria</taxon>
        <taxon>Rhodobacterales</taxon>
        <taxon>Roseobacteraceae</taxon>
        <taxon>Tateyamaria</taxon>
    </lineage>
</organism>
<dbReference type="PANTHER" id="PTHR48100:SF1">
    <property type="entry name" value="HISTIDINE PHOSPHATASE FAMILY PROTEIN-RELATED"/>
    <property type="match status" value="1"/>
</dbReference>